<dbReference type="InterPro" id="IPR003760">
    <property type="entry name" value="PnrA-like"/>
</dbReference>
<evidence type="ECO:0000256" key="2">
    <source>
        <dbReference type="ARBA" id="ARBA00022475"/>
    </source>
</evidence>
<dbReference type="EMBL" id="JAGGKS010000001">
    <property type="protein sequence ID" value="MBP1924480.1"/>
    <property type="molecule type" value="Genomic_DNA"/>
</dbReference>
<feature type="chain" id="PRO_5046661159" evidence="7">
    <location>
        <begin position="22"/>
        <end position="388"/>
    </location>
</feature>
<evidence type="ECO:0000256" key="5">
    <source>
        <dbReference type="ARBA" id="ARBA00023288"/>
    </source>
</evidence>
<keyword evidence="3 7" id="KW-0732">Signal</keyword>
<dbReference type="Proteomes" id="UP001519342">
    <property type="component" value="Unassembled WGS sequence"/>
</dbReference>
<feature type="signal peptide" evidence="7">
    <location>
        <begin position="1"/>
        <end position="21"/>
    </location>
</feature>
<organism evidence="9 10">
    <name type="scientific">Sedimentibacter acidaminivorans</name>
    <dbReference type="NCBI Taxonomy" id="913099"/>
    <lineage>
        <taxon>Bacteria</taxon>
        <taxon>Bacillati</taxon>
        <taxon>Bacillota</taxon>
        <taxon>Tissierellia</taxon>
        <taxon>Sedimentibacter</taxon>
    </lineage>
</organism>
<evidence type="ECO:0000256" key="7">
    <source>
        <dbReference type="SAM" id="SignalP"/>
    </source>
</evidence>
<evidence type="ECO:0000256" key="1">
    <source>
        <dbReference type="ARBA" id="ARBA00004236"/>
    </source>
</evidence>
<reference evidence="9 10" key="1">
    <citation type="submission" date="2021-03" db="EMBL/GenBank/DDBJ databases">
        <title>Genomic Encyclopedia of Type Strains, Phase IV (KMG-IV): sequencing the most valuable type-strain genomes for metagenomic binning, comparative biology and taxonomic classification.</title>
        <authorList>
            <person name="Goeker M."/>
        </authorList>
    </citation>
    <scope>NUCLEOTIDE SEQUENCE [LARGE SCALE GENOMIC DNA]</scope>
    <source>
        <strain evidence="9 10">DSM 24004</strain>
    </source>
</reference>
<evidence type="ECO:0000259" key="8">
    <source>
        <dbReference type="Pfam" id="PF02608"/>
    </source>
</evidence>
<protein>
    <submittedName>
        <fullName evidence="9">Basic membrane protein A</fullName>
    </submittedName>
</protein>
<feature type="region of interest" description="Disordered" evidence="6">
    <location>
        <begin position="25"/>
        <end position="45"/>
    </location>
</feature>
<accession>A0ABS4GAQ6</accession>
<dbReference type="Pfam" id="PF02608">
    <property type="entry name" value="Bmp"/>
    <property type="match status" value="1"/>
</dbReference>
<keyword evidence="4" id="KW-0472">Membrane</keyword>
<dbReference type="PROSITE" id="PS51257">
    <property type="entry name" value="PROKAR_LIPOPROTEIN"/>
    <property type="match status" value="1"/>
</dbReference>
<dbReference type="PANTHER" id="PTHR34296:SF2">
    <property type="entry name" value="ABC TRANSPORTER GUANOSINE-BINDING PROTEIN NUPN"/>
    <property type="match status" value="1"/>
</dbReference>
<evidence type="ECO:0000256" key="6">
    <source>
        <dbReference type="SAM" id="MobiDB-lite"/>
    </source>
</evidence>
<dbReference type="PANTHER" id="PTHR34296">
    <property type="entry name" value="TRANSCRIPTIONAL ACTIVATOR PROTEIN MED"/>
    <property type="match status" value="1"/>
</dbReference>
<keyword evidence="5" id="KW-0449">Lipoprotein</keyword>
<evidence type="ECO:0000313" key="10">
    <source>
        <dbReference type="Proteomes" id="UP001519342"/>
    </source>
</evidence>
<comment type="caution">
    <text evidence="9">The sequence shown here is derived from an EMBL/GenBank/DDBJ whole genome shotgun (WGS) entry which is preliminary data.</text>
</comment>
<dbReference type="CDD" id="cd19964">
    <property type="entry name" value="PBP1_BMP-like"/>
    <property type="match status" value="1"/>
</dbReference>
<name>A0ABS4GAQ6_9FIRM</name>
<proteinExistence type="predicted"/>
<evidence type="ECO:0000256" key="3">
    <source>
        <dbReference type="ARBA" id="ARBA00022729"/>
    </source>
</evidence>
<dbReference type="RefSeq" id="WP_209510239.1">
    <property type="nucleotide sequence ID" value="NZ_JAGGKS010000001.1"/>
</dbReference>
<keyword evidence="10" id="KW-1185">Reference proteome</keyword>
<feature type="domain" description="ABC transporter substrate-binding protein PnrA-like" evidence="8">
    <location>
        <begin position="51"/>
        <end position="367"/>
    </location>
</feature>
<evidence type="ECO:0000313" key="9">
    <source>
        <dbReference type="EMBL" id="MBP1924480.1"/>
    </source>
</evidence>
<keyword evidence="2" id="KW-1003">Cell membrane</keyword>
<dbReference type="InterPro" id="IPR050957">
    <property type="entry name" value="BMP_lipoprotein"/>
</dbReference>
<evidence type="ECO:0000256" key="4">
    <source>
        <dbReference type="ARBA" id="ARBA00023136"/>
    </source>
</evidence>
<comment type="subcellular location">
    <subcellularLocation>
        <location evidence="1">Cell membrane</location>
    </subcellularLocation>
</comment>
<gene>
    <name evidence="9" type="ORF">J2Z76_000333</name>
</gene>
<dbReference type="Gene3D" id="3.40.50.2300">
    <property type="match status" value="2"/>
</dbReference>
<sequence length="388" mass="42168">MKKVLSLLLVVVMIFSLAACAQKPAETPSTETPATETPATETPAADAKPYKAALLLNGTLGDKSFFDSANEGLQKLKDELGADKFDFKVEQMGATAADEPKWEPTLLDYCDTGEYDVIIIGTWQMYEALSAAAQEFPDQKFIFFDETFNEFDTGNFNNIYNVMYKQNEVSFLVGAAAAMMTTDENLPMIDPSNKMIGFLGGMENSIIQDFLVGYIQGAKHVEPEIKVAIAFVGNFYDSAAGKDLALVQYQNGVDVGYNVAGSAGLGQIDAAVDAKRYAIGVDSDQAALLPEKAEFIPTSALKNVGNSLFRAIQMDMEGKLQYGAVEKLGFSEGGVELVKDAHYEEMVPENIRTKIDEFEQQIISGDIVVDTSAGKTTEEIKAIMDSVK</sequence>